<dbReference type="InterPro" id="IPR002711">
    <property type="entry name" value="HNH"/>
</dbReference>
<dbReference type="InterPro" id="IPR003870">
    <property type="entry name" value="DUF222"/>
</dbReference>
<feature type="compositionally biased region" description="Basic and acidic residues" evidence="2">
    <location>
        <begin position="290"/>
        <end position="309"/>
    </location>
</feature>
<feature type="compositionally biased region" description="Polar residues" evidence="2">
    <location>
        <begin position="1"/>
        <end position="14"/>
    </location>
</feature>
<proteinExistence type="inferred from homology"/>
<name>A0A6J7P1G4_9ZZZZ</name>
<feature type="compositionally biased region" description="Basic and acidic residues" evidence="2">
    <location>
        <begin position="16"/>
        <end position="33"/>
    </location>
</feature>
<dbReference type="GO" id="GO:0004519">
    <property type="term" value="F:endonuclease activity"/>
    <property type="evidence" value="ECO:0007669"/>
    <property type="project" value="InterPro"/>
</dbReference>
<evidence type="ECO:0000256" key="2">
    <source>
        <dbReference type="SAM" id="MobiDB-lite"/>
    </source>
</evidence>
<feature type="region of interest" description="Disordered" evidence="2">
    <location>
        <begin position="257"/>
        <end position="309"/>
    </location>
</feature>
<gene>
    <name evidence="5" type="ORF">UFOPK4049_00189</name>
</gene>
<dbReference type="InterPro" id="IPR003615">
    <property type="entry name" value="HNH_nuc"/>
</dbReference>
<dbReference type="AlphaFoldDB" id="A0A6J7P1G4"/>
<dbReference type="GO" id="GO:0003676">
    <property type="term" value="F:nucleic acid binding"/>
    <property type="evidence" value="ECO:0007669"/>
    <property type="project" value="InterPro"/>
</dbReference>
<reference evidence="5" key="1">
    <citation type="submission" date="2020-05" db="EMBL/GenBank/DDBJ databases">
        <authorList>
            <person name="Chiriac C."/>
            <person name="Salcher M."/>
            <person name="Ghai R."/>
            <person name="Kavagutti S V."/>
        </authorList>
    </citation>
    <scope>NUCLEOTIDE SEQUENCE</scope>
</reference>
<dbReference type="EMBL" id="CAFBPB010000013">
    <property type="protein sequence ID" value="CAB4996923.1"/>
    <property type="molecule type" value="Genomic_DNA"/>
</dbReference>
<evidence type="ECO:0000259" key="4">
    <source>
        <dbReference type="Pfam" id="PF02720"/>
    </source>
</evidence>
<feature type="domain" description="HNH" evidence="3">
    <location>
        <begin position="432"/>
        <end position="463"/>
    </location>
</feature>
<dbReference type="Pfam" id="PF02720">
    <property type="entry name" value="DUF222"/>
    <property type="match status" value="1"/>
</dbReference>
<organism evidence="5">
    <name type="scientific">freshwater metagenome</name>
    <dbReference type="NCBI Taxonomy" id="449393"/>
    <lineage>
        <taxon>unclassified sequences</taxon>
        <taxon>metagenomes</taxon>
        <taxon>ecological metagenomes</taxon>
    </lineage>
</organism>
<dbReference type="Pfam" id="PF01844">
    <property type="entry name" value="HNH"/>
    <property type="match status" value="1"/>
</dbReference>
<sequence>MSLLQLHSNNSDGSESSDRVEFASRTEHSDSSEKISQLLSAQPGINVLAELVDIDPFTLNKSQRIDFLEALERQASWLNAIMQRALVAVAGNESESPENLWSGVDDAEREEVASALRLSGTTAQLRIDVARTLTNHLPQTCTALATGEISTAHATVIAKETYSAISEGLSTFAIQEIESRALAHAEFHTPGQVANKVRHEIAKLAPKNFEESVAIARDSRRVTCYNDVAGMATIVAILPAPDAKTVMSAIDAYVQREKNQSRLSQSSDSLIDNSDDSSSLQASNSTFSQSRDHTSLDNSEKIEDIRDGRSMDMRRADALAAIAAMALAAESNEVTPHRRPISINVTVDLPTLLGLAENPGELAGYGAIPASLARELAADGKWRRFITDPYSGALLDYGRESYQPPQELVDFLIARDRTCRFPGCRRAAWASDLDHAESWDEGGATSAENLGALCRRHHRMKTHGGWKLESFSDGSCEWTSPVGKKYHVPARPIGETQ</sequence>
<comment type="similarity">
    <text evidence="1">Belongs to the Rv1128c/1148c/1588c/1702c/1945/3466 family.</text>
</comment>
<dbReference type="GO" id="GO:0008270">
    <property type="term" value="F:zinc ion binding"/>
    <property type="evidence" value="ECO:0007669"/>
    <property type="project" value="InterPro"/>
</dbReference>
<evidence type="ECO:0000259" key="3">
    <source>
        <dbReference type="Pfam" id="PF01844"/>
    </source>
</evidence>
<accession>A0A6J7P1G4</accession>
<feature type="domain" description="DUF222" evidence="4">
    <location>
        <begin position="68"/>
        <end position="416"/>
    </location>
</feature>
<feature type="compositionally biased region" description="Low complexity" evidence="2">
    <location>
        <begin position="263"/>
        <end position="285"/>
    </location>
</feature>
<evidence type="ECO:0000256" key="1">
    <source>
        <dbReference type="ARBA" id="ARBA00023450"/>
    </source>
</evidence>
<feature type="region of interest" description="Disordered" evidence="2">
    <location>
        <begin position="1"/>
        <end position="36"/>
    </location>
</feature>
<evidence type="ECO:0000313" key="5">
    <source>
        <dbReference type="EMBL" id="CAB4996923.1"/>
    </source>
</evidence>
<protein>
    <submittedName>
        <fullName evidence="5">Unannotated protein</fullName>
    </submittedName>
</protein>
<dbReference type="CDD" id="cd00085">
    <property type="entry name" value="HNHc"/>
    <property type="match status" value="1"/>
</dbReference>